<protein>
    <submittedName>
        <fullName evidence="2">Putative secreted protein</fullName>
    </submittedName>
</protein>
<keyword evidence="1" id="KW-0732">Signal</keyword>
<proteinExistence type="predicted"/>
<sequence>MMLLPVLLLLTMTNEPFTSAASHSLTDRGLACGPKGIPSLARSLARGLSENCQTYLPTYRSRPISPTTTAVRCVCKTIKYLRHRHARTHADDDVSGHLALARALARKN</sequence>
<accession>A0A2M4C828</accession>
<feature type="chain" id="PRO_5014882591" evidence="1">
    <location>
        <begin position="21"/>
        <end position="108"/>
    </location>
</feature>
<feature type="signal peptide" evidence="1">
    <location>
        <begin position="1"/>
        <end position="20"/>
    </location>
</feature>
<evidence type="ECO:0000313" key="2">
    <source>
        <dbReference type="EMBL" id="MBW61483.1"/>
    </source>
</evidence>
<dbReference type="EMBL" id="GGFJ01012342">
    <property type="protein sequence ID" value="MBW61483.1"/>
    <property type="molecule type" value="Transcribed_RNA"/>
</dbReference>
<organism evidence="2">
    <name type="scientific">Anopheles marajoara</name>
    <dbReference type="NCBI Taxonomy" id="58244"/>
    <lineage>
        <taxon>Eukaryota</taxon>
        <taxon>Metazoa</taxon>
        <taxon>Ecdysozoa</taxon>
        <taxon>Arthropoda</taxon>
        <taxon>Hexapoda</taxon>
        <taxon>Insecta</taxon>
        <taxon>Pterygota</taxon>
        <taxon>Neoptera</taxon>
        <taxon>Endopterygota</taxon>
        <taxon>Diptera</taxon>
        <taxon>Nematocera</taxon>
        <taxon>Culicoidea</taxon>
        <taxon>Culicidae</taxon>
        <taxon>Anophelinae</taxon>
        <taxon>Anopheles</taxon>
    </lineage>
</organism>
<name>A0A2M4C828_9DIPT</name>
<evidence type="ECO:0000256" key="1">
    <source>
        <dbReference type="SAM" id="SignalP"/>
    </source>
</evidence>
<reference evidence="2" key="1">
    <citation type="submission" date="2018-01" db="EMBL/GenBank/DDBJ databases">
        <title>An insight into the sialome of Amazonian anophelines.</title>
        <authorList>
            <person name="Ribeiro J.M."/>
            <person name="Scarpassa V."/>
            <person name="Calvo E."/>
        </authorList>
    </citation>
    <scope>NUCLEOTIDE SEQUENCE</scope>
    <source>
        <tissue evidence="2">Salivary glands</tissue>
    </source>
</reference>
<dbReference type="AlphaFoldDB" id="A0A2M4C828"/>